<feature type="transmembrane region" description="Helical" evidence="1">
    <location>
        <begin position="72"/>
        <end position="94"/>
    </location>
</feature>
<protein>
    <submittedName>
        <fullName evidence="2">Uncharacterized protein</fullName>
    </submittedName>
</protein>
<accession>A0A7N2L2R2</accession>
<keyword evidence="1" id="KW-0812">Transmembrane</keyword>
<keyword evidence="3" id="KW-1185">Reference proteome</keyword>
<keyword evidence="1" id="KW-0472">Membrane</keyword>
<proteinExistence type="predicted"/>
<dbReference type="Proteomes" id="UP000594261">
    <property type="component" value="Chromosome 2"/>
</dbReference>
<dbReference type="Gramene" id="QL02p097186:mrna">
    <property type="protein sequence ID" value="QL02p097186:mrna"/>
    <property type="gene ID" value="QL02p097186"/>
</dbReference>
<keyword evidence="1" id="KW-1133">Transmembrane helix</keyword>
<reference evidence="3" key="1">
    <citation type="journal article" date="2016" name="G3 (Bethesda)">
        <title>First Draft Assembly and Annotation of the Genome of a California Endemic Oak Quercus lobata Nee (Fagaceae).</title>
        <authorList>
            <person name="Sork V.L."/>
            <person name="Fitz-Gibbon S.T."/>
            <person name="Puiu D."/>
            <person name="Crepeau M."/>
            <person name="Gugger P.F."/>
            <person name="Sherman R."/>
            <person name="Stevens K."/>
            <person name="Langley C.H."/>
            <person name="Pellegrini M."/>
            <person name="Salzberg S.L."/>
        </authorList>
    </citation>
    <scope>NUCLEOTIDE SEQUENCE [LARGE SCALE GENOMIC DNA]</scope>
    <source>
        <strain evidence="3">cv. SW786</strain>
    </source>
</reference>
<organism evidence="2 3">
    <name type="scientific">Quercus lobata</name>
    <name type="common">Valley oak</name>
    <dbReference type="NCBI Taxonomy" id="97700"/>
    <lineage>
        <taxon>Eukaryota</taxon>
        <taxon>Viridiplantae</taxon>
        <taxon>Streptophyta</taxon>
        <taxon>Embryophyta</taxon>
        <taxon>Tracheophyta</taxon>
        <taxon>Spermatophyta</taxon>
        <taxon>Magnoliopsida</taxon>
        <taxon>eudicotyledons</taxon>
        <taxon>Gunneridae</taxon>
        <taxon>Pentapetalae</taxon>
        <taxon>rosids</taxon>
        <taxon>fabids</taxon>
        <taxon>Fagales</taxon>
        <taxon>Fagaceae</taxon>
        <taxon>Quercus</taxon>
    </lineage>
</organism>
<evidence type="ECO:0000256" key="1">
    <source>
        <dbReference type="SAM" id="Phobius"/>
    </source>
</evidence>
<evidence type="ECO:0000313" key="2">
    <source>
        <dbReference type="EnsemblPlants" id="QL02p097186:mrna"/>
    </source>
</evidence>
<dbReference type="InParanoid" id="A0A7N2L2R2"/>
<evidence type="ECO:0000313" key="3">
    <source>
        <dbReference type="Proteomes" id="UP000594261"/>
    </source>
</evidence>
<dbReference type="EnsemblPlants" id="QL02p097186:mrna">
    <property type="protein sequence ID" value="QL02p097186:mrna"/>
    <property type="gene ID" value="QL02p097186"/>
</dbReference>
<dbReference type="AlphaFoldDB" id="A0A7N2L2R2"/>
<name>A0A7N2L2R2_QUELO</name>
<reference evidence="2" key="2">
    <citation type="submission" date="2021-01" db="UniProtKB">
        <authorList>
            <consortium name="EnsemblPlants"/>
        </authorList>
    </citation>
    <scope>IDENTIFICATION</scope>
</reference>
<sequence length="100" mass="10928">MSPICLVQTNTNVFGAQYVLCAVHCCPIILPRENESVLLGASILDEVAAKKFSSLNKAMKAMNAVGQFWGKTFHMVIGMLCHIAGIVIVWYFGFYSKAGL</sequence>